<feature type="signal peptide" evidence="1">
    <location>
        <begin position="1"/>
        <end position="31"/>
    </location>
</feature>
<dbReference type="VEuPathDB" id="TriTrypDB:TvY486_0028970"/>
<evidence type="ECO:0000313" key="3">
    <source>
        <dbReference type="Proteomes" id="UP000009027"/>
    </source>
</evidence>
<proteinExistence type="predicted"/>
<evidence type="ECO:0008006" key="4">
    <source>
        <dbReference type="Google" id="ProtNLM"/>
    </source>
</evidence>
<gene>
    <name evidence="2" type="ORF">TvY486_0028970</name>
</gene>
<evidence type="ECO:0000256" key="1">
    <source>
        <dbReference type="SAM" id="SignalP"/>
    </source>
</evidence>
<keyword evidence="3" id="KW-1185">Reference proteome</keyword>
<feature type="chain" id="PRO_5003390837" description="Secreted protein" evidence="1">
    <location>
        <begin position="32"/>
        <end position="312"/>
    </location>
</feature>
<organism evidence="2 3">
    <name type="scientific">Trypanosoma vivax (strain Y486)</name>
    <dbReference type="NCBI Taxonomy" id="1055687"/>
    <lineage>
        <taxon>Eukaryota</taxon>
        <taxon>Discoba</taxon>
        <taxon>Euglenozoa</taxon>
        <taxon>Kinetoplastea</taxon>
        <taxon>Metakinetoplastina</taxon>
        <taxon>Trypanosomatida</taxon>
        <taxon>Trypanosomatidae</taxon>
        <taxon>Trypanosoma</taxon>
        <taxon>Duttonella</taxon>
    </lineage>
</organism>
<sequence length="312" mass="35230">MGTTAVVKALLLVYLLQPLTIRPQLMHLVLALRLQLGLRLVARIGVSVDPLFLHLIKDLRTGNGTLKLLACIPEPAFQVINADTPRRRELHTVLVGYLLPLLRPQTLEVRVLHSGLQVYRLLLGGRVVEVGYVTPCQLCHGTSPCLPELGNPLLERTKLLVQPQPLLNVPFLGLNRLQLALQLLNQQALGRCSVHLLRGRNFNRTGALQIFARLDTERGVNETRPQHIILVFFWPSLDNASDLISLLLPLTSLMHLSRWLNSGLRHPLRSLQNLGFRTGHHPHLTSPHKIRWCARMYVRERVPTQLMVALLH</sequence>
<dbReference type="EMBL" id="CAEX01004899">
    <property type="protein sequence ID" value="CCD20130.1"/>
    <property type="molecule type" value="Genomic_DNA"/>
</dbReference>
<dbReference type="Proteomes" id="UP000009027">
    <property type="component" value="Unassembled WGS sequence"/>
</dbReference>
<name>F9WRE6_TRYVY</name>
<protein>
    <recommendedName>
        <fullName evidence="4">Secreted protein</fullName>
    </recommendedName>
</protein>
<reference evidence="2 3" key="1">
    <citation type="journal article" date="2012" name="Proc. Natl. Acad. Sci. U.S.A.">
        <title>Antigenic diversity is generated by distinct evolutionary mechanisms in African trypanosome species.</title>
        <authorList>
            <person name="Jackson A.P."/>
            <person name="Berry A."/>
            <person name="Aslett M."/>
            <person name="Allison H.C."/>
            <person name="Burton P."/>
            <person name="Vavrova-Anderson J."/>
            <person name="Brown R."/>
            <person name="Browne H."/>
            <person name="Corton N."/>
            <person name="Hauser H."/>
            <person name="Gamble J."/>
            <person name="Gilderthorp R."/>
            <person name="Marcello L."/>
            <person name="McQuillan J."/>
            <person name="Otto T.D."/>
            <person name="Quail M.A."/>
            <person name="Sanders M.J."/>
            <person name="van Tonder A."/>
            <person name="Ginger M.L."/>
            <person name="Field M.C."/>
            <person name="Barry J.D."/>
            <person name="Hertz-Fowler C."/>
            <person name="Berriman M."/>
        </authorList>
    </citation>
    <scope>NUCLEOTIDE SEQUENCE</scope>
    <source>
        <strain evidence="2 3">Y486</strain>
    </source>
</reference>
<keyword evidence="1" id="KW-0732">Signal</keyword>
<dbReference type="AlphaFoldDB" id="F9WRE6"/>
<accession>F9WRE6</accession>
<evidence type="ECO:0000313" key="2">
    <source>
        <dbReference type="EMBL" id="CCD20130.1"/>
    </source>
</evidence>